<dbReference type="GO" id="GO:0006508">
    <property type="term" value="P:proteolysis"/>
    <property type="evidence" value="ECO:0007669"/>
    <property type="project" value="UniProtKB-KW"/>
</dbReference>
<comment type="subunit">
    <text evidence="6">Monomer.</text>
</comment>
<dbReference type="Pfam" id="PF00557">
    <property type="entry name" value="Peptidase_M24"/>
    <property type="match status" value="1"/>
</dbReference>
<comment type="cofactor">
    <cofactor evidence="6">
        <name>Co(2+)</name>
        <dbReference type="ChEBI" id="CHEBI:48828"/>
    </cofactor>
    <cofactor evidence="6">
        <name>Zn(2+)</name>
        <dbReference type="ChEBI" id="CHEBI:29105"/>
    </cofactor>
    <cofactor evidence="6">
        <name>Mn(2+)</name>
        <dbReference type="ChEBI" id="CHEBI:29035"/>
    </cofactor>
    <cofactor evidence="6">
        <name>Fe(2+)</name>
        <dbReference type="ChEBI" id="CHEBI:29033"/>
    </cofactor>
    <text evidence="6">Binds 2 divalent metal cations per subunit. Has a high-affinity and a low affinity metal-binding site. The true nature of the physiological cofactor is under debate. The enzyme is active with cobalt, zinc, manganese or divalent iron ions. Most likely, methionine aminopeptidases function as mononuclear Fe(2+)-metalloproteases under physiological conditions, and the catalytically relevant metal-binding site has been assigned to the histidine-containing high-affinity site.</text>
</comment>
<feature type="binding site" evidence="6">
    <location>
        <position position="105"/>
    </location>
    <ligand>
        <name>a divalent metal cation</name>
        <dbReference type="ChEBI" id="CHEBI:60240"/>
        <label>2</label>
        <note>catalytic</note>
    </ligand>
</feature>
<evidence type="ECO:0000256" key="7">
    <source>
        <dbReference type="RuleBase" id="RU003653"/>
    </source>
</evidence>
<dbReference type="GO" id="GO:0004239">
    <property type="term" value="F:initiator methionyl aminopeptidase activity"/>
    <property type="evidence" value="ECO:0007669"/>
    <property type="project" value="UniProtKB-UniRule"/>
</dbReference>
<dbReference type="InterPro" id="IPR036005">
    <property type="entry name" value="Creatinase/aminopeptidase-like"/>
</dbReference>
<feature type="binding site" evidence="6">
    <location>
        <position position="235"/>
    </location>
    <ligand>
        <name>a divalent metal cation</name>
        <dbReference type="ChEBI" id="CHEBI:60240"/>
        <label>2</label>
        <note>catalytic</note>
    </ligand>
</feature>
<dbReference type="GO" id="GO:0070006">
    <property type="term" value="F:metalloaminopeptidase activity"/>
    <property type="evidence" value="ECO:0007669"/>
    <property type="project" value="UniProtKB-UniRule"/>
</dbReference>
<dbReference type="GO" id="GO:0046872">
    <property type="term" value="F:metal ion binding"/>
    <property type="evidence" value="ECO:0007669"/>
    <property type="project" value="UniProtKB-UniRule"/>
</dbReference>
<dbReference type="PANTHER" id="PTHR43330:SF27">
    <property type="entry name" value="METHIONINE AMINOPEPTIDASE"/>
    <property type="match status" value="1"/>
</dbReference>
<keyword evidence="5 6" id="KW-0378">Hydrolase</keyword>
<comment type="function">
    <text evidence="1 6">Removes the N-terminal methionine from nascent proteins. The N-terminal methionine is often cleaved when the second residue in the primary sequence is small and uncharged (Met-Ala-, Cys, Gly, Pro, Ser, Thr, or Val). Requires deformylation of the N(alpha)-formylated initiator methionine before it can be hydrolyzed.</text>
</comment>
<evidence type="ECO:0000256" key="3">
    <source>
        <dbReference type="ARBA" id="ARBA00022670"/>
    </source>
</evidence>
<accession>A0A2M8GMA5</accession>
<feature type="binding site" evidence="6">
    <location>
        <position position="77"/>
    </location>
    <ligand>
        <name>substrate</name>
    </ligand>
</feature>
<protein>
    <recommendedName>
        <fullName evidence="6 7">Methionine aminopeptidase</fullName>
        <shortName evidence="6">MAP</shortName>
        <shortName evidence="6">MetAP</shortName>
        <ecNumber evidence="6 7">3.4.11.18</ecNumber>
    </recommendedName>
    <alternativeName>
        <fullName evidence="6">Peptidase M</fullName>
    </alternativeName>
</protein>
<dbReference type="Proteomes" id="UP000229370">
    <property type="component" value="Unassembled WGS sequence"/>
</dbReference>
<dbReference type="GO" id="GO:0005829">
    <property type="term" value="C:cytosol"/>
    <property type="evidence" value="ECO:0007669"/>
    <property type="project" value="TreeGrafter"/>
</dbReference>
<proteinExistence type="inferred from homology"/>
<comment type="caution">
    <text evidence="9">The sequence shown here is derived from an EMBL/GenBank/DDBJ whole genome shotgun (WGS) entry which is preliminary data.</text>
</comment>
<feature type="binding site" evidence="6">
    <location>
        <position position="105"/>
    </location>
    <ligand>
        <name>a divalent metal cation</name>
        <dbReference type="ChEBI" id="CHEBI:60240"/>
        <label>1</label>
    </ligand>
</feature>
<dbReference type="HAMAP" id="MF_01974">
    <property type="entry name" value="MetAP_1"/>
    <property type="match status" value="1"/>
</dbReference>
<reference evidence="10" key="1">
    <citation type="submission" date="2017-09" db="EMBL/GenBank/DDBJ databases">
        <title>Depth-based differentiation of microbial function through sediment-hosted aquifers and enrichment of novel symbionts in the deep terrestrial subsurface.</title>
        <authorList>
            <person name="Probst A.J."/>
            <person name="Ladd B."/>
            <person name="Jarett J.K."/>
            <person name="Geller-Mcgrath D.E."/>
            <person name="Sieber C.M.K."/>
            <person name="Emerson J.B."/>
            <person name="Anantharaman K."/>
            <person name="Thomas B.C."/>
            <person name="Malmstrom R."/>
            <person name="Stieglmeier M."/>
            <person name="Klingl A."/>
            <person name="Woyke T."/>
            <person name="Ryan C.M."/>
            <person name="Banfield J.F."/>
        </authorList>
    </citation>
    <scope>NUCLEOTIDE SEQUENCE [LARGE SCALE GENOMIC DNA]</scope>
</reference>
<dbReference type="Gene3D" id="3.90.230.10">
    <property type="entry name" value="Creatinase/methionine aminopeptidase superfamily"/>
    <property type="match status" value="1"/>
</dbReference>
<dbReference type="InterPro" id="IPR002467">
    <property type="entry name" value="Pept_M24A_MAP1"/>
</dbReference>
<dbReference type="NCBIfam" id="TIGR00500">
    <property type="entry name" value="met_pdase_I"/>
    <property type="match status" value="1"/>
</dbReference>
<evidence type="ECO:0000256" key="4">
    <source>
        <dbReference type="ARBA" id="ARBA00022723"/>
    </source>
</evidence>
<feature type="domain" description="Peptidase M24" evidence="8">
    <location>
        <begin position="12"/>
        <end position="241"/>
    </location>
</feature>
<dbReference type="AlphaFoldDB" id="A0A2M8GMA5"/>
<dbReference type="InterPro" id="IPR001714">
    <property type="entry name" value="Pept_M24_MAP"/>
</dbReference>
<feature type="binding site" evidence="6">
    <location>
        <position position="235"/>
    </location>
    <ligand>
        <name>a divalent metal cation</name>
        <dbReference type="ChEBI" id="CHEBI:60240"/>
        <label>1</label>
    </ligand>
</feature>
<name>A0A2M8GMA5_9BACT</name>
<feature type="binding site" evidence="6">
    <location>
        <position position="176"/>
    </location>
    <ligand>
        <name>substrate</name>
    </ligand>
</feature>
<organism evidence="9 10">
    <name type="scientific">Candidatus Roizmanbacteria bacterium CG_4_8_14_3_um_filter_36_10</name>
    <dbReference type="NCBI Taxonomy" id="1974834"/>
    <lineage>
        <taxon>Bacteria</taxon>
        <taxon>Candidatus Roizmaniibacteriota</taxon>
    </lineage>
</organism>
<evidence type="ECO:0000256" key="6">
    <source>
        <dbReference type="HAMAP-Rule" id="MF_01974"/>
    </source>
</evidence>
<dbReference type="PANTHER" id="PTHR43330">
    <property type="entry name" value="METHIONINE AMINOPEPTIDASE"/>
    <property type="match status" value="1"/>
</dbReference>
<feature type="binding site" evidence="6">
    <location>
        <position position="204"/>
    </location>
    <ligand>
        <name>a divalent metal cation</name>
        <dbReference type="ChEBI" id="CHEBI:60240"/>
        <label>2</label>
        <note>catalytic</note>
    </ligand>
</feature>
<sequence>MNHLKSAAEIKTMTEAGRRLKQVVTQLKPYIKEKISTKEIDSIADSLIRKLGCETSFKKVKGYRWATCLSINEQVVHTPPSDRVLKKGDVFTIDIGVCYRGFHSDFSDTFVIGDTPTPKQKEFLRVGKTTLMKAINQCKENNYIGDISATIEQEIYGHGYFVIKQLTGHGIGRRLHEDPYVFGYLDCPVEKTPLIKKGLVVAIEVIYSLGSEEVVSENGGWSLVTKDGSLAACFEHTVAVTGKNTLILT</sequence>
<evidence type="ECO:0000256" key="5">
    <source>
        <dbReference type="ARBA" id="ARBA00022801"/>
    </source>
</evidence>
<feature type="binding site" evidence="6">
    <location>
        <position position="169"/>
    </location>
    <ligand>
        <name>a divalent metal cation</name>
        <dbReference type="ChEBI" id="CHEBI:60240"/>
        <label>2</label>
        <note>catalytic</note>
    </ligand>
</feature>
<dbReference type="PRINTS" id="PR00599">
    <property type="entry name" value="MAPEPTIDASE"/>
</dbReference>
<keyword evidence="4 6" id="KW-0479">Metal-binding</keyword>
<keyword evidence="3 6" id="KW-0645">Protease</keyword>
<comment type="similarity">
    <text evidence="6">Belongs to the peptidase M24A family. Methionine aminopeptidase type 1 subfamily.</text>
</comment>
<evidence type="ECO:0000256" key="2">
    <source>
        <dbReference type="ARBA" id="ARBA00022438"/>
    </source>
</evidence>
<dbReference type="SUPFAM" id="SSF55920">
    <property type="entry name" value="Creatinase/aminopeptidase"/>
    <property type="match status" value="1"/>
</dbReference>
<evidence type="ECO:0000256" key="1">
    <source>
        <dbReference type="ARBA" id="ARBA00002521"/>
    </source>
</evidence>
<evidence type="ECO:0000259" key="8">
    <source>
        <dbReference type="Pfam" id="PF00557"/>
    </source>
</evidence>
<evidence type="ECO:0000313" key="10">
    <source>
        <dbReference type="Proteomes" id="UP000229370"/>
    </source>
</evidence>
<dbReference type="EMBL" id="PFQK01000055">
    <property type="protein sequence ID" value="PJC81685.1"/>
    <property type="molecule type" value="Genomic_DNA"/>
</dbReference>
<dbReference type="EC" id="3.4.11.18" evidence="6 7"/>
<evidence type="ECO:0000313" key="9">
    <source>
        <dbReference type="EMBL" id="PJC81685.1"/>
    </source>
</evidence>
<feature type="binding site" evidence="6">
    <location>
        <position position="94"/>
    </location>
    <ligand>
        <name>a divalent metal cation</name>
        <dbReference type="ChEBI" id="CHEBI:60240"/>
        <label>1</label>
    </ligand>
</feature>
<gene>
    <name evidence="6 9" type="primary">map</name>
    <name evidence="9" type="ORF">CO007_03285</name>
</gene>
<keyword evidence="2 6" id="KW-0031">Aminopeptidase</keyword>
<comment type="catalytic activity">
    <reaction evidence="6 7">
        <text>Release of N-terminal amino acids, preferentially methionine, from peptides and arylamides.</text>
        <dbReference type="EC" id="3.4.11.18"/>
    </reaction>
</comment>
<dbReference type="InterPro" id="IPR000994">
    <property type="entry name" value="Pept_M24"/>
</dbReference>